<dbReference type="Pfam" id="PF02806">
    <property type="entry name" value="Alpha-amylase_C"/>
    <property type="match status" value="1"/>
</dbReference>
<dbReference type="SUPFAM" id="SSF51011">
    <property type="entry name" value="Glycosyl hydrolase domain"/>
    <property type="match status" value="1"/>
</dbReference>
<dbReference type="InterPro" id="IPR017853">
    <property type="entry name" value="GH"/>
</dbReference>
<sequence>MKVDLDYHRLWLKVIAYERDGIVFNFHPTKRFTNYCVDANWPGIYKVPLITDDKIYGVVARERAPSAKGLYMTGDFNNWQWKAEPFQKLEFDKWELQLPPNADVAPAVKHLSDIKIIVRKEKWQQLHRLSPCAVYYPGAKRYKSLRIYECHVVIASQEPFSASYDRFTTEVIPRIKRQGYRATQNMLNNASFGYQVTTFFAASNQYGTPEQLKGMIDVAPENVHSHTSKNVQDDLNQFDDTNNCYFQDGLRDGGMKTITSTSFSGDYNENFGTNVDTNALNYLAFANCMPTLCRPISEAAIGFEYQLGILEKWIQLLPGI</sequence>
<evidence type="ECO:0000313" key="3">
    <source>
        <dbReference type="EnsemblMetazoa" id="GPPI027307-PA"/>
    </source>
</evidence>
<evidence type="ECO:0000313" key="4">
    <source>
        <dbReference type="Proteomes" id="UP000092460"/>
    </source>
</evidence>
<keyword evidence="1" id="KW-0732">Signal</keyword>
<accession>A0A1B0BEE0</accession>
<keyword evidence="4" id="KW-1185">Reference proteome</keyword>
<dbReference type="SUPFAM" id="SSF51445">
    <property type="entry name" value="(Trans)glycosidases"/>
    <property type="match status" value="1"/>
</dbReference>
<dbReference type="PANTHER" id="PTHR43651:SF3">
    <property type="entry name" value="1,4-ALPHA-GLUCAN-BRANCHING ENZYME"/>
    <property type="match status" value="1"/>
</dbReference>
<dbReference type="GO" id="GO:0005978">
    <property type="term" value="P:glycogen biosynthetic process"/>
    <property type="evidence" value="ECO:0007669"/>
    <property type="project" value="TreeGrafter"/>
</dbReference>
<name>A0A1B0BEE0_9MUSC</name>
<dbReference type="InterPro" id="IPR013780">
    <property type="entry name" value="Glyco_hydro_b"/>
</dbReference>
<dbReference type="GO" id="GO:0003844">
    <property type="term" value="F:1,4-alpha-glucan branching enzyme activity"/>
    <property type="evidence" value="ECO:0007669"/>
    <property type="project" value="TreeGrafter"/>
</dbReference>
<proteinExistence type="predicted"/>
<reference evidence="3" key="2">
    <citation type="submission" date="2020-05" db="UniProtKB">
        <authorList>
            <consortium name="EnsemblMetazoa"/>
        </authorList>
    </citation>
    <scope>IDENTIFICATION</scope>
    <source>
        <strain evidence="3">IAEA</strain>
    </source>
</reference>
<organism evidence="3 4">
    <name type="scientific">Glossina palpalis gambiensis</name>
    <dbReference type="NCBI Taxonomy" id="67801"/>
    <lineage>
        <taxon>Eukaryota</taxon>
        <taxon>Metazoa</taxon>
        <taxon>Ecdysozoa</taxon>
        <taxon>Arthropoda</taxon>
        <taxon>Hexapoda</taxon>
        <taxon>Insecta</taxon>
        <taxon>Pterygota</taxon>
        <taxon>Neoptera</taxon>
        <taxon>Endopterygota</taxon>
        <taxon>Diptera</taxon>
        <taxon>Brachycera</taxon>
        <taxon>Muscomorpha</taxon>
        <taxon>Hippoboscoidea</taxon>
        <taxon>Glossinidae</taxon>
        <taxon>Glossina</taxon>
    </lineage>
</organism>
<dbReference type="EMBL" id="JXJN01012866">
    <property type="status" value="NOT_ANNOTATED_CDS"/>
    <property type="molecule type" value="Genomic_DNA"/>
</dbReference>
<dbReference type="GO" id="GO:0005737">
    <property type="term" value="C:cytoplasm"/>
    <property type="evidence" value="ECO:0007669"/>
    <property type="project" value="TreeGrafter"/>
</dbReference>
<dbReference type="SUPFAM" id="SSF81296">
    <property type="entry name" value="E set domains"/>
    <property type="match status" value="1"/>
</dbReference>
<dbReference type="VEuPathDB" id="VectorBase:GPPI027307"/>
<evidence type="ECO:0000259" key="2">
    <source>
        <dbReference type="Pfam" id="PF02806"/>
    </source>
</evidence>
<dbReference type="Gene3D" id="3.20.20.80">
    <property type="entry name" value="Glycosidases"/>
    <property type="match status" value="1"/>
</dbReference>
<evidence type="ECO:0000256" key="1">
    <source>
        <dbReference type="ARBA" id="ARBA00022729"/>
    </source>
</evidence>
<reference evidence="4" key="1">
    <citation type="submission" date="2015-01" db="EMBL/GenBank/DDBJ databases">
        <authorList>
            <person name="Aksoy S."/>
            <person name="Warren W."/>
            <person name="Wilson R.K."/>
        </authorList>
    </citation>
    <scope>NUCLEOTIDE SEQUENCE [LARGE SCALE GENOMIC DNA]</scope>
    <source>
        <strain evidence="4">IAEA</strain>
    </source>
</reference>
<protein>
    <recommendedName>
        <fullName evidence="2">Alpha-amylase/branching enzyme C-terminal all beta domain-containing protein</fullName>
    </recommendedName>
</protein>
<dbReference type="Proteomes" id="UP000092460">
    <property type="component" value="Unassembled WGS sequence"/>
</dbReference>
<dbReference type="PANTHER" id="PTHR43651">
    <property type="entry name" value="1,4-ALPHA-GLUCAN-BRANCHING ENZYME"/>
    <property type="match status" value="1"/>
</dbReference>
<dbReference type="STRING" id="67801.A0A1B0BEE0"/>
<dbReference type="InterPro" id="IPR014756">
    <property type="entry name" value="Ig_E-set"/>
</dbReference>
<feature type="domain" description="Alpha-amylase/branching enzyme C-terminal all beta" evidence="2">
    <location>
        <begin position="13"/>
        <end position="58"/>
    </location>
</feature>
<dbReference type="InterPro" id="IPR006048">
    <property type="entry name" value="A-amylase/branching_C"/>
</dbReference>
<dbReference type="AlphaFoldDB" id="A0A1B0BEE0"/>
<dbReference type="Gene3D" id="2.60.40.1180">
    <property type="entry name" value="Golgi alpha-mannosidase II"/>
    <property type="match status" value="1"/>
</dbReference>
<dbReference type="GO" id="GO:0043169">
    <property type="term" value="F:cation binding"/>
    <property type="evidence" value="ECO:0007669"/>
    <property type="project" value="InterPro"/>
</dbReference>
<dbReference type="EnsemblMetazoa" id="GPPI027307-RA">
    <property type="protein sequence ID" value="GPPI027307-PA"/>
    <property type="gene ID" value="GPPI027307"/>
</dbReference>